<keyword evidence="2" id="KW-0695">RNA-directed DNA polymerase</keyword>
<dbReference type="EMBL" id="BQNB010019275">
    <property type="protein sequence ID" value="GJT83584.1"/>
    <property type="molecule type" value="Genomic_DNA"/>
</dbReference>
<evidence type="ECO:0000259" key="1">
    <source>
        <dbReference type="Pfam" id="PF03732"/>
    </source>
</evidence>
<keyword evidence="3" id="KW-1185">Reference proteome</keyword>
<name>A0ABQ5H7H4_9ASTR</name>
<dbReference type="Pfam" id="PF08284">
    <property type="entry name" value="RVP_2"/>
    <property type="match status" value="1"/>
</dbReference>
<dbReference type="Pfam" id="PF03732">
    <property type="entry name" value="Retrotrans_gag"/>
    <property type="match status" value="1"/>
</dbReference>
<organism evidence="2 3">
    <name type="scientific">Tanacetum coccineum</name>
    <dbReference type="NCBI Taxonomy" id="301880"/>
    <lineage>
        <taxon>Eukaryota</taxon>
        <taxon>Viridiplantae</taxon>
        <taxon>Streptophyta</taxon>
        <taxon>Embryophyta</taxon>
        <taxon>Tracheophyta</taxon>
        <taxon>Spermatophyta</taxon>
        <taxon>Magnoliopsida</taxon>
        <taxon>eudicotyledons</taxon>
        <taxon>Gunneridae</taxon>
        <taxon>Pentapetalae</taxon>
        <taxon>asterids</taxon>
        <taxon>campanulids</taxon>
        <taxon>Asterales</taxon>
        <taxon>Asteraceae</taxon>
        <taxon>Asteroideae</taxon>
        <taxon>Anthemideae</taxon>
        <taxon>Anthemidinae</taxon>
        <taxon>Tanacetum</taxon>
    </lineage>
</organism>
<dbReference type="GO" id="GO:0003964">
    <property type="term" value="F:RNA-directed DNA polymerase activity"/>
    <property type="evidence" value="ECO:0007669"/>
    <property type="project" value="UniProtKB-KW"/>
</dbReference>
<evidence type="ECO:0000313" key="3">
    <source>
        <dbReference type="Proteomes" id="UP001151760"/>
    </source>
</evidence>
<keyword evidence="2" id="KW-0808">Transferase</keyword>
<comment type="caution">
    <text evidence="2">The sequence shown here is derived from an EMBL/GenBank/DDBJ whole genome shotgun (WGS) entry which is preliminary data.</text>
</comment>
<reference evidence="2" key="1">
    <citation type="journal article" date="2022" name="Int. J. Mol. Sci.">
        <title>Draft Genome of Tanacetum Coccineum: Genomic Comparison of Closely Related Tanacetum-Family Plants.</title>
        <authorList>
            <person name="Yamashiro T."/>
            <person name="Shiraishi A."/>
            <person name="Nakayama K."/>
            <person name="Satake H."/>
        </authorList>
    </citation>
    <scope>NUCLEOTIDE SEQUENCE</scope>
</reference>
<feature type="domain" description="Retrotransposon gag" evidence="1">
    <location>
        <begin position="66"/>
        <end position="128"/>
    </location>
</feature>
<evidence type="ECO:0000313" key="2">
    <source>
        <dbReference type="EMBL" id="GJT83584.1"/>
    </source>
</evidence>
<dbReference type="InterPro" id="IPR005162">
    <property type="entry name" value="Retrotrans_gag_dom"/>
</dbReference>
<dbReference type="Proteomes" id="UP001151760">
    <property type="component" value="Unassembled WGS sequence"/>
</dbReference>
<sequence>MAPKRATRSTPVTTTTTTSVTNSQLKETIDQGVFAALAARDAYRNMNGEDSHNLGTGVRRMEQVTRALTWCNSHVRTVGHDVTYAMTWADLKKKMTNKNCPRNEMKKLEAELWNFKVKESDKIKRYVGGLPDMIHGSVASSKPKRMQEAIEMATELMDKKIRTFAERVRQMPTTLTTRGALERVRSLLVMSAEHKDISRGSVQCDNRGLSRLDNQSIERDRLIGIGFVLDFVEFISFTFGDKEMILVIEAFEIYSWRGARVDVRTYLLGGVIDGSKANGIIRNPKLELESSRFTFDLAPLSYESVDVIVGENWLLRHKVEMVCHEKVVKMPWISYGISIRSDADLRRLVSFDIFRKARGVE</sequence>
<protein>
    <submittedName>
        <fullName evidence="2">Reverse transcriptase domain-containing protein</fullName>
    </submittedName>
</protein>
<gene>
    <name evidence="2" type="ORF">Tco_1057926</name>
</gene>
<reference evidence="2" key="2">
    <citation type="submission" date="2022-01" db="EMBL/GenBank/DDBJ databases">
        <authorList>
            <person name="Yamashiro T."/>
            <person name="Shiraishi A."/>
            <person name="Satake H."/>
            <person name="Nakayama K."/>
        </authorList>
    </citation>
    <scope>NUCLEOTIDE SEQUENCE</scope>
</reference>
<proteinExistence type="predicted"/>
<accession>A0ABQ5H7H4</accession>
<keyword evidence="2" id="KW-0548">Nucleotidyltransferase</keyword>